<comment type="similarity">
    <text evidence="6">Belongs to the XPF family.</text>
</comment>
<dbReference type="RefSeq" id="XP_002286367.1">
    <property type="nucleotide sequence ID" value="XM_002286331.1"/>
</dbReference>
<dbReference type="STRING" id="35128.B8BRS6"/>
<dbReference type="EMBL" id="CM000638">
    <property type="protein sequence ID" value="EED96008.1"/>
    <property type="molecule type" value="Genomic_DNA"/>
</dbReference>
<accession>B8BRS6</accession>
<dbReference type="PANTHER" id="PTHR13451:SF0">
    <property type="entry name" value="CROSSOVER JUNCTION ENDONUCLEASE MUS81"/>
    <property type="match status" value="1"/>
</dbReference>
<comment type="function">
    <text evidence="6">Interacts with EME1 to form a DNA structure-specific endonuclease with substrate preference for branched DNA structures with a 5'-end at the branch nick. Typical substrates include 3'-flap structures, D-loops, replication forks and nicked Holliday junctions. May be required in mitosis for the processing of stalled or collapsed replication fork intermediates. May be required in meiosis for the repair of meiosis-specific double strand breaks subsequent to single-end invasion (SEI).</text>
</comment>
<dbReference type="GO" id="GO:0031573">
    <property type="term" value="P:mitotic intra-S DNA damage checkpoint signaling"/>
    <property type="evidence" value="ECO:0000318"/>
    <property type="project" value="GO_Central"/>
</dbReference>
<dbReference type="PaxDb" id="35128-Thaps1732"/>
<dbReference type="Gene3D" id="4.10.1060.10">
    <property type="entry name" value="Zinc finger, RanBP2-type"/>
    <property type="match status" value="2"/>
</dbReference>
<keyword evidence="6" id="KW-0540">Nuclease</keyword>
<feature type="region of interest" description="Disordered" evidence="7">
    <location>
        <begin position="1049"/>
        <end position="1073"/>
    </location>
</feature>
<dbReference type="GO" id="GO:0048257">
    <property type="term" value="F:3'-flap endonuclease activity"/>
    <property type="evidence" value="ECO:0000318"/>
    <property type="project" value="GO_Central"/>
</dbReference>
<dbReference type="HOGENOM" id="CLU_268400_0_0_1"/>
<organism evidence="9 10">
    <name type="scientific">Thalassiosira pseudonana</name>
    <name type="common">Marine diatom</name>
    <name type="synonym">Cyclotella nana</name>
    <dbReference type="NCBI Taxonomy" id="35128"/>
    <lineage>
        <taxon>Eukaryota</taxon>
        <taxon>Sar</taxon>
        <taxon>Stramenopiles</taxon>
        <taxon>Ochrophyta</taxon>
        <taxon>Bacillariophyta</taxon>
        <taxon>Coscinodiscophyceae</taxon>
        <taxon>Thalassiosirophycidae</taxon>
        <taxon>Thalassiosirales</taxon>
        <taxon>Thalassiosiraceae</taxon>
        <taxon>Thalassiosira</taxon>
    </lineage>
</organism>
<dbReference type="InterPro" id="IPR033309">
    <property type="entry name" value="Mus81"/>
</dbReference>
<dbReference type="eggNOG" id="ENOG502RUJW">
    <property type="taxonomic scope" value="Eukaryota"/>
</dbReference>
<feature type="compositionally biased region" description="Low complexity" evidence="7">
    <location>
        <begin position="1049"/>
        <end position="1062"/>
    </location>
</feature>
<dbReference type="SUPFAM" id="SSF90209">
    <property type="entry name" value="Ran binding protein zinc finger-like"/>
    <property type="match status" value="1"/>
</dbReference>
<dbReference type="InterPro" id="IPR006166">
    <property type="entry name" value="ERCC4_domain"/>
</dbReference>
<feature type="compositionally biased region" description="Basic and acidic residues" evidence="7">
    <location>
        <begin position="990"/>
        <end position="999"/>
    </location>
</feature>
<evidence type="ECO:0000256" key="3">
    <source>
        <dbReference type="ARBA" id="ARBA00022801"/>
    </source>
</evidence>
<dbReference type="PROSITE" id="PS50199">
    <property type="entry name" value="ZF_RANBP2_2"/>
    <property type="match status" value="2"/>
</dbReference>
<dbReference type="GO" id="GO:0006308">
    <property type="term" value="P:DNA catabolic process"/>
    <property type="evidence" value="ECO:0007669"/>
    <property type="project" value="UniProtKB-UniRule"/>
</dbReference>
<keyword evidence="6" id="KW-0234">DNA repair</keyword>
<keyword evidence="2 5" id="KW-0863">Zinc-finger</keyword>
<dbReference type="InterPro" id="IPR036388">
    <property type="entry name" value="WH-like_DNA-bd_sf"/>
</dbReference>
<dbReference type="FunFam" id="3.40.50.10130:FF:000036">
    <property type="entry name" value="Uncharacterized protein"/>
    <property type="match status" value="1"/>
</dbReference>
<dbReference type="SUPFAM" id="SSF52980">
    <property type="entry name" value="Restriction endonuclease-like"/>
    <property type="match status" value="1"/>
</dbReference>
<evidence type="ECO:0000256" key="7">
    <source>
        <dbReference type="SAM" id="MobiDB-lite"/>
    </source>
</evidence>
<dbReference type="InterPro" id="IPR011335">
    <property type="entry name" value="Restrct_endonuc-II-like"/>
</dbReference>
<dbReference type="SMART" id="SM00891">
    <property type="entry name" value="ERCC4"/>
    <property type="match status" value="1"/>
</dbReference>
<dbReference type="AlphaFoldDB" id="B8BRS6"/>
<dbReference type="InterPro" id="IPR036443">
    <property type="entry name" value="Znf_RanBP2_sf"/>
</dbReference>
<dbReference type="Gene3D" id="2.30.30.380">
    <property type="entry name" value="Zn-finger domain of Sec23/24"/>
    <property type="match status" value="1"/>
</dbReference>
<name>B8BRS6_THAPS</name>
<dbReference type="PROSITE" id="PS01358">
    <property type="entry name" value="ZF_RANBP2_1"/>
    <property type="match status" value="2"/>
</dbReference>
<feature type="compositionally biased region" description="Polar residues" evidence="7">
    <location>
        <begin position="929"/>
        <end position="961"/>
    </location>
</feature>
<dbReference type="CDD" id="cd21036">
    <property type="entry name" value="WH_MUS81"/>
    <property type="match status" value="1"/>
</dbReference>
<keyword evidence="1 6" id="KW-0479">Metal-binding</keyword>
<feature type="domain" description="RanBP2-type" evidence="8">
    <location>
        <begin position="1078"/>
        <end position="1107"/>
    </location>
</feature>
<dbReference type="Pfam" id="PF02732">
    <property type="entry name" value="ERCC4"/>
    <property type="match status" value="1"/>
</dbReference>
<comment type="subunit">
    <text evidence="6">Interacts with EME1.</text>
</comment>
<dbReference type="InParanoid" id="B8BRS6"/>
<dbReference type="GO" id="GO:0008270">
    <property type="term" value="F:zinc ion binding"/>
    <property type="evidence" value="ECO:0007669"/>
    <property type="project" value="UniProtKB-KW"/>
</dbReference>
<reference evidence="9 10" key="2">
    <citation type="journal article" date="2008" name="Nature">
        <title>The Phaeodactylum genome reveals the evolutionary history of diatom genomes.</title>
        <authorList>
            <person name="Bowler C."/>
            <person name="Allen A.E."/>
            <person name="Badger J.H."/>
            <person name="Grimwood J."/>
            <person name="Jabbari K."/>
            <person name="Kuo A."/>
            <person name="Maheswari U."/>
            <person name="Martens C."/>
            <person name="Maumus F."/>
            <person name="Otillar R.P."/>
            <person name="Rayko E."/>
            <person name="Salamov A."/>
            <person name="Vandepoele K."/>
            <person name="Beszteri B."/>
            <person name="Gruber A."/>
            <person name="Heijde M."/>
            <person name="Katinka M."/>
            <person name="Mock T."/>
            <person name="Valentin K."/>
            <person name="Verret F."/>
            <person name="Berges J.A."/>
            <person name="Brownlee C."/>
            <person name="Cadoret J.P."/>
            <person name="Chiovitti A."/>
            <person name="Choi C.J."/>
            <person name="Coesel S."/>
            <person name="De Martino A."/>
            <person name="Detter J.C."/>
            <person name="Durkin C."/>
            <person name="Falciatore A."/>
            <person name="Fournet J."/>
            <person name="Haruta M."/>
            <person name="Huysman M.J."/>
            <person name="Jenkins B.D."/>
            <person name="Jiroutova K."/>
            <person name="Jorgensen R.E."/>
            <person name="Joubert Y."/>
            <person name="Kaplan A."/>
            <person name="Kroger N."/>
            <person name="Kroth P.G."/>
            <person name="La Roche J."/>
            <person name="Lindquist E."/>
            <person name="Lommer M."/>
            <person name="Martin-Jezequel V."/>
            <person name="Lopez P.J."/>
            <person name="Lucas S."/>
            <person name="Mangogna M."/>
            <person name="McGinnis K."/>
            <person name="Medlin L.K."/>
            <person name="Montsant A."/>
            <person name="Oudot-Le Secq M.P."/>
            <person name="Napoli C."/>
            <person name="Obornik M."/>
            <person name="Parker M.S."/>
            <person name="Petit J.L."/>
            <person name="Porcel B.M."/>
            <person name="Poulsen N."/>
            <person name="Robison M."/>
            <person name="Rychlewski L."/>
            <person name="Rynearson T.A."/>
            <person name="Schmutz J."/>
            <person name="Shapiro H."/>
            <person name="Siaut M."/>
            <person name="Stanley M."/>
            <person name="Sussman M.R."/>
            <person name="Taylor A.R."/>
            <person name="Vardi A."/>
            <person name="von Dassow P."/>
            <person name="Vyverman W."/>
            <person name="Willis A."/>
            <person name="Wyrwicz L.S."/>
            <person name="Rokhsar D.S."/>
            <person name="Weissenbach J."/>
            <person name="Armbrust E.V."/>
            <person name="Green B.R."/>
            <person name="Van de Peer Y."/>
            <person name="Grigoriev I.V."/>
        </authorList>
    </citation>
    <scope>NUCLEOTIDE SEQUENCE [LARGE SCALE GENOMIC DNA]</scope>
    <source>
        <strain evidence="9 10">CCMP1335</strain>
    </source>
</reference>
<comment type="subcellular location">
    <subcellularLocation>
        <location evidence="6">Nucleus</location>
    </subcellularLocation>
</comment>
<dbReference type="OMA" id="DHERHEN"/>
<feature type="domain" description="RanBP2-type" evidence="8">
    <location>
        <begin position="1119"/>
        <end position="1148"/>
    </location>
</feature>
<evidence type="ECO:0000313" key="9">
    <source>
        <dbReference type="EMBL" id="EED96008.1"/>
    </source>
</evidence>
<dbReference type="PANTHER" id="PTHR13451">
    <property type="entry name" value="CLASS II CROSSOVER JUNCTION ENDONUCLEASE MUS81"/>
    <property type="match status" value="1"/>
</dbReference>
<dbReference type="KEGG" id="tps:THAPSDRAFT_1732"/>
<dbReference type="Proteomes" id="UP000001449">
    <property type="component" value="Chromosome 1"/>
</dbReference>
<evidence type="ECO:0000256" key="6">
    <source>
        <dbReference type="RuleBase" id="RU369042"/>
    </source>
</evidence>
<keyword evidence="6" id="KW-0233">DNA recombination</keyword>
<proteinExistence type="inferred from homology"/>
<dbReference type="GO" id="GO:0005634">
    <property type="term" value="C:nucleus"/>
    <property type="evidence" value="ECO:0000318"/>
    <property type="project" value="GO_Central"/>
</dbReference>
<protein>
    <recommendedName>
        <fullName evidence="6">Crossover junction endonuclease MUS81</fullName>
        <ecNumber evidence="6">3.1.22.-</ecNumber>
    </recommendedName>
</protein>
<keyword evidence="4" id="KW-0862">Zinc</keyword>
<dbReference type="GeneID" id="7445511"/>
<dbReference type="GO" id="GO:0000712">
    <property type="term" value="P:resolution of meiotic recombination intermediates"/>
    <property type="evidence" value="ECO:0000318"/>
    <property type="project" value="GO_Central"/>
</dbReference>
<dbReference type="PROSITE" id="PS00202">
    <property type="entry name" value="RUBREDOXIN"/>
    <property type="match status" value="1"/>
</dbReference>
<feature type="compositionally biased region" description="Polar residues" evidence="7">
    <location>
        <begin position="778"/>
        <end position="793"/>
    </location>
</feature>
<dbReference type="FunFam" id="1.10.10.10:FF:001522">
    <property type="entry name" value="Uncharacterized protein"/>
    <property type="match status" value="1"/>
</dbReference>
<keyword evidence="6" id="KW-0255">Endonuclease</keyword>
<dbReference type="InterPro" id="IPR001876">
    <property type="entry name" value="Znf_RanBP2"/>
</dbReference>
<dbReference type="GO" id="GO:0048476">
    <property type="term" value="C:Holliday junction resolvase complex"/>
    <property type="evidence" value="ECO:0000318"/>
    <property type="project" value="GO_Central"/>
</dbReference>
<evidence type="ECO:0000259" key="8">
    <source>
        <dbReference type="PROSITE" id="PS50199"/>
    </source>
</evidence>
<dbReference type="GO" id="GO:0008821">
    <property type="term" value="F:crossover junction DNA endonuclease activity"/>
    <property type="evidence" value="ECO:0007669"/>
    <property type="project" value="UniProtKB-UniRule"/>
</dbReference>
<evidence type="ECO:0000313" key="10">
    <source>
        <dbReference type="Proteomes" id="UP000001449"/>
    </source>
</evidence>
<dbReference type="Pfam" id="PF00641">
    <property type="entry name" value="Zn_ribbon_RanBP"/>
    <property type="match status" value="2"/>
</dbReference>
<keyword evidence="6" id="KW-0539">Nucleus</keyword>
<feature type="region of interest" description="Disordered" evidence="7">
    <location>
        <begin position="929"/>
        <end position="999"/>
    </location>
</feature>
<gene>
    <name evidence="9" type="ORF">THAPSDRAFT_1732</name>
</gene>
<feature type="region of interest" description="Disordered" evidence="7">
    <location>
        <begin position="181"/>
        <end position="209"/>
    </location>
</feature>
<feature type="compositionally biased region" description="Polar residues" evidence="7">
    <location>
        <begin position="258"/>
        <end position="269"/>
    </location>
</feature>
<feature type="region of interest" description="Disordered" evidence="7">
    <location>
        <begin position="728"/>
        <end position="793"/>
    </location>
</feature>
<sequence length="1224" mass="136881">MVNVRVRVRPLPAYHRPNKVDHLEIDSYERLETIQEKYSTTGSTTRLYYEGHELPLNSSIGSHNFEDDAILECCRSPSISAALSACLKDLDDVKKLDAAERTRHNLLRILQLPLHIASNPTHDIWQASSWTEDSLKSRIINFATMKAVLQRTDRYQAHDLPQCTDCKSLFDALKQHNVWNGGNRGGRTNGRNNFNSQSHIFKPEKKDGNPSTNWLLLDEKLRIQQRIRMEYSRGFGALDDYIEEFVKRDHERHENKNPRGQSVRSSTACSPVRSKSLLDDSESYLQHLAATPPPSSGRQTQGGAPFDLGATIFSPRRTPPNNNSNNKYIPQYASGPFSVLATLYNAMKAKHPLAMGQRLLTLSEDQLKRMAQPKCRANLYDKMRIRGRNAFACMDGLIEKQLVRKEIVRDTINGGEIEKWGLLREGEILGGFCAEFERAVDDAMPVKEMFEHSATASARLVLCIDSREDDLFRQRMKWSCEDENIPFAEKDLPAGDYIFLNELQNKLVPVVFERKSWSDFADSCLGKGRALNRLDCVKLNSNGLVTSCQGNCQLCKMKRSGCKQIVFIIEGARCERKVGARRTPKLCTTHDCCGICKELKERHNVTQDALEGLLTRLQVEHGCYIHYTRSFNDTVQSLFTIRTLLQSRPCFASRLLRESSSLDGLLAFSEYASNARSRQGTISSKLLPLETVHEREVESLASVIGVGRWDTDLAQQMIGLYPLLAGKSSSNQPRQRRGLPKETLLLDSDSDEEVKEVFPTKSNPETICIDTDSENESGKTGKQRVSQGGAKTSYNSDVEVVDARNKSDDSIIVLDDEPVFSKKQNVHQPNVDYTKKLIILREWDPYDQKVSKSLEKMWRQLYSCDCQLGSFYRESSSLLEGTIASSALPHLNRRTLMSFTLFMQLALGVHIRSVQSDVVTSDIKTLLRQNGSTTASKPPSQSCTRTPAKTARPSINTSNTAPKPPRESSASLHGGSAMSVDRPRLSSMNSERDAAREARLRRFDSTSSCSIILPVNLQMGQSKQSAGWTCPCTLINTPSSSLCESCGSSRPGSKQSSSSYYTRPPPQPRRPISSNDALLAEWKCPLCGLANPPRDEACDVCATPRPGYQALLVSASASSAKKWSCSHCTLENEEGTDECSACGNANERPTKYARKAPPGETETESTPKRVARCGACGVEGHTRANATVQNCVAYNDDIEVDRREKQRLKKDQAIVAERDRIQRK</sequence>
<dbReference type="GO" id="GO:0003677">
    <property type="term" value="F:DNA binding"/>
    <property type="evidence" value="ECO:0007669"/>
    <property type="project" value="UniProtKB-UniRule"/>
</dbReference>
<dbReference type="InterPro" id="IPR018527">
    <property type="entry name" value="Rubredoxin_Fe_BS"/>
</dbReference>
<evidence type="ECO:0000256" key="5">
    <source>
        <dbReference type="PROSITE-ProRule" id="PRU00322"/>
    </source>
</evidence>
<dbReference type="SMART" id="SM00547">
    <property type="entry name" value="ZnF_RBZ"/>
    <property type="match status" value="3"/>
</dbReference>
<dbReference type="Gene3D" id="1.10.10.10">
    <property type="entry name" value="Winged helix-like DNA-binding domain superfamily/Winged helix DNA-binding domain"/>
    <property type="match status" value="1"/>
</dbReference>
<dbReference type="GO" id="GO:0000727">
    <property type="term" value="P:double-strand break repair via break-induced replication"/>
    <property type="evidence" value="ECO:0000318"/>
    <property type="project" value="GO_Central"/>
</dbReference>
<keyword evidence="3 6" id="KW-0378">Hydrolase</keyword>
<keyword evidence="10" id="KW-1185">Reference proteome</keyword>
<evidence type="ECO:0000256" key="1">
    <source>
        <dbReference type="ARBA" id="ARBA00022723"/>
    </source>
</evidence>
<keyword evidence="6" id="KW-0460">Magnesium</keyword>
<evidence type="ECO:0000256" key="4">
    <source>
        <dbReference type="ARBA" id="ARBA00022833"/>
    </source>
</evidence>
<reference evidence="9 10" key="1">
    <citation type="journal article" date="2004" name="Science">
        <title>The genome of the diatom Thalassiosira pseudonana: ecology, evolution, and metabolism.</title>
        <authorList>
            <person name="Armbrust E.V."/>
            <person name="Berges J.A."/>
            <person name="Bowler C."/>
            <person name="Green B.R."/>
            <person name="Martinez D."/>
            <person name="Putnam N.H."/>
            <person name="Zhou S."/>
            <person name="Allen A.E."/>
            <person name="Apt K.E."/>
            <person name="Bechner M."/>
            <person name="Brzezinski M.A."/>
            <person name="Chaal B.K."/>
            <person name="Chiovitti A."/>
            <person name="Davis A.K."/>
            <person name="Demarest M.S."/>
            <person name="Detter J.C."/>
            <person name="Glavina T."/>
            <person name="Goodstein D."/>
            <person name="Hadi M.Z."/>
            <person name="Hellsten U."/>
            <person name="Hildebrand M."/>
            <person name="Jenkins B.D."/>
            <person name="Jurka J."/>
            <person name="Kapitonov V.V."/>
            <person name="Kroger N."/>
            <person name="Lau W.W."/>
            <person name="Lane T.W."/>
            <person name="Larimer F.W."/>
            <person name="Lippmeier J.C."/>
            <person name="Lucas S."/>
            <person name="Medina M."/>
            <person name="Montsant A."/>
            <person name="Obornik M."/>
            <person name="Parker M.S."/>
            <person name="Palenik B."/>
            <person name="Pazour G.J."/>
            <person name="Richardson P.M."/>
            <person name="Rynearson T.A."/>
            <person name="Saito M.A."/>
            <person name="Schwartz D.C."/>
            <person name="Thamatrakoln K."/>
            <person name="Valentin K."/>
            <person name="Vardi A."/>
            <person name="Wilkerson F.P."/>
            <person name="Rokhsar D.S."/>
        </authorList>
    </citation>
    <scope>NUCLEOTIDE SEQUENCE [LARGE SCALE GENOMIC DNA]</scope>
    <source>
        <strain evidence="9 10">CCMP1335</strain>
    </source>
</reference>
<dbReference type="InterPro" id="IPR047417">
    <property type="entry name" value="WHD_MUS81"/>
</dbReference>
<dbReference type="Gene3D" id="3.40.50.10130">
    <property type="match status" value="1"/>
</dbReference>
<keyword evidence="6" id="KW-0227">DNA damage</keyword>
<evidence type="ECO:0000256" key="2">
    <source>
        <dbReference type="ARBA" id="ARBA00022771"/>
    </source>
</evidence>
<comment type="cofactor">
    <cofactor evidence="6">
        <name>Mg(2+)</name>
        <dbReference type="ChEBI" id="CHEBI:18420"/>
    </cofactor>
</comment>
<dbReference type="EC" id="3.1.22.-" evidence="6"/>
<feature type="region of interest" description="Disordered" evidence="7">
    <location>
        <begin position="249"/>
        <end position="272"/>
    </location>
</feature>